<keyword evidence="4" id="KW-1185">Reference proteome</keyword>
<reference evidence="3" key="1">
    <citation type="journal article" date="2023" name="Insect Mol. Biol.">
        <title>Genome sequencing provides insights into the evolution of gene families encoding plant cell wall-degrading enzymes in longhorned beetles.</title>
        <authorList>
            <person name="Shin N.R."/>
            <person name="Okamura Y."/>
            <person name="Kirsch R."/>
            <person name="Pauchet Y."/>
        </authorList>
    </citation>
    <scope>NUCLEOTIDE SEQUENCE</scope>
    <source>
        <strain evidence="3">MMC_N1</strain>
    </source>
</reference>
<evidence type="ECO:0000313" key="4">
    <source>
        <dbReference type="Proteomes" id="UP001162164"/>
    </source>
</evidence>
<organism evidence="3 4">
    <name type="scientific">Molorchus minor</name>
    <dbReference type="NCBI Taxonomy" id="1323400"/>
    <lineage>
        <taxon>Eukaryota</taxon>
        <taxon>Metazoa</taxon>
        <taxon>Ecdysozoa</taxon>
        <taxon>Arthropoda</taxon>
        <taxon>Hexapoda</taxon>
        <taxon>Insecta</taxon>
        <taxon>Pterygota</taxon>
        <taxon>Neoptera</taxon>
        <taxon>Endopterygota</taxon>
        <taxon>Coleoptera</taxon>
        <taxon>Polyphaga</taxon>
        <taxon>Cucujiformia</taxon>
        <taxon>Chrysomeloidea</taxon>
        <taxon>Cerambycidae</taxon>
        <taxon>Lamiinae</taxon>
        <taxon>Monochamini</taxon>
        <taxon>Molorchus</taxon>
    </lineage>
</organism>
<name>A0ABQ9J2K8_9CUCU</name>
<dbReference type="Proteomes" id="UP001162164">
    <property type="component" value="Unassembled WGS sequence"/>
</dbReference>
<keyword evidence="2" id="KW-0732">Signal</keyword>
<protein>
    <submittedName>
        <fullName evidence="3">Uncharacterized protein</fullName>
    </submittedName>
</protein>
<accession>A0ABQ9J2K8</accession>
<dbReference type="EMBL" id="JAPWTJ010001409">
    <property type="protein sequence ID" value="KAJ8971959.1"/>
    <property type="molecule type" value="Genomic_DNA"/>
</dbReference>
<evidence type="ECO:0000256" key="1">
    <source>
        <dbReference type="SAM" id="Phobius"/>
    </source>
</evidence>
<keyword evidence="1" id="KW-1133">Transmembrane helix</keyword>
<proteinExistence type="predicted"/>
<keyword evidence="1" id="KW-0812">Transmembrane</keyword>
<feature type="transmembrane region" description="Helical" evidence="1">
    <location>
        <begin position="93"/>
        <end position="113"/>
    </location>
</feature>
<evidence type="ECO:0000256" key="2">
    <source>
        <dbReference type="SAM" id="SignalP"/>
    </source>
</evidence>
<gene>
    <name evidence="3" type="ORF">NQ317_006001</name>
</gene>
<evidence type="ECO:0000313" key="3">
    <source>
        <dbReference type="EMBL" id="KAJ8971959.1"/>
    </source>
</evidence>
<feature type="chain" id="PRO_5046733441" evidence="2">
    <location>
        <begin position="18"/>
        <end position="239"/>
    </location>
</feature>
<keyword evidence="1" id="KW-0472">Membrane</keyword>
<comment type="caution">
    <text evidence="3">The sequence shown here is derived from an EMBL/GenBank/DDBJ whole genome shotgun (WGS) entry which is preliminary data.</text>
</comment>
<feature type="signal peptide" evidence="2">
    <location>
        <begin position="1"/>
        <end position="17"/>
    </location>
</feature>
<sequence length="239" mass="26282">MVCGFLLNLLILVVAVANLFTKTAVALCAQAPKENFVILLCISKVNRGGGSVRTRKIDECFWTASVVPRNRRYYRCSLAGAFMNATGTYDASFYLSGGVLLASAVMCYPLNWINQWERRRNEQSTTGKNVPSCLKGDYVKIGIFSGAKPSLIPCTQIIRATVATSVVRSIYRRGDVGKVCIAPASGKPMKQPTPLNNVTTPKALVKFSNPIRSTIIMVRSAVKLAEKRNENIFRIELLI</sequence>